<feature type="transmembrane region" description="Helical" evidence="1">
    <location>
        <begin position="26"/>
        <end position="47"/>
    </location>
</feature>
<feature type="transmembrane region" description="Helical" evidence="1">
    <location>
        <begin position="180"/>
        <end position="198"/>
    </location>
</feature>
<comment type="caution">
    <text evidence="2">The sequence shown here is derived from an EMBL/GenBank/DDBJ whole genome shotgun (WGS) entry which is preliminary data.</text>
</comment>
<gene>
    <name evidence="2" type="ORF">N657DRAFT_675897</name>
</gene>
<evidence type="ECO:0000313" key="3">
    <source>
        <dbReference type="Proteomes" id="UP001302602"/>
    </source>
</evidence>
<reference evidence="2" key="2">
    <citation type="submission" date="2023-05" db="EMBL/GenBank/DDBJ databases">
        <authorList>
            <consortium name="Lawrence Berkeley National Laboratory"/>
            <person name="Steindorff A."/>
            <person name="Hensen N."/>
            <person name="Bonometti L."/>
            <person name="Westerberg I."/>
            <person name="Brannstrom I.O."/>
            <person name="Guillou S."/>
            <person name="Cros-Aarteil S."/>
            <person name="Calhoun S."/>
            <person name="Haridas S."/>
            <person name="Kuo A."/>
            <person name="Mondo S."/>
            <person name="Pangilinan J."/>
            <person name="Riley R."/>
            <person name="Labutti K."/>
            <person name="Andreopoulos B."/>
            <person name="Lipzen A."/>
            <person name="Chen C."/>
            <person name="Yanf M."/>
            <person name="Daum C."/>
            <person name="Ng V."/>
            <person name="Clum A."/>
            <person name="Ohm R."/>
            <person name="Martin F."/>
            <person name="Silar P."/>
            <person name="Natvig D."/>
            <person name="Lalanne C."/>
            <person name="Gautier V."/>
            <person name="Ament-Velasquez S.L."/>
            <person name="Kruys A."/>
            <person name="Hutchinson M.I."/>
            <person name="Powell A.J."/>
            <person name="Barry K."/>
            <person name="Miller A.N."/>
            <person name="Grigoriev I.V."/>
            <person name="Debuchy R."/>
            <person name="Gladieux P."/>
            <person name="Thoren M.H."/>
            <person name="Johannesson H."/>
        </authorList>
    </citation>
    <scope>NUCLEOTIDE SEQUENCE</scope>
    <source>
        <strain evidence="2">CBS 731.68</strain>
    </source>
</reference>
<sequence>MLPLATTRHWVGLTLKHAHPRWRATLARHFIALIILGLFGAISISIVSSETRAKGVAEITKEAGASVFNQTLPTCDSSIAFVDADFDGDGIPIGISTQICFLIAIAILGTFHCKATGAKELGAGLAVTHFSLAVALFVQYRRDTLRPADGIIGCMILDAQNAALLIQLTTKETLAARWQVGIIAACQLTGFAVIPFLVQGFRKGVLGAARSDCKQCLSVCWWAFSRNCPSVSAEGDNELIRDMMVFWLYYACRCVCAVQSIFLAAVNTQHFHLAEKDDKPLNGITFPHMAVYRHRTRPGIGAQRSAFSLSPSGRVLDEPAIVGEEASRELKQRAS</sequence>
<keyword evidence="1" id="KW-0812">Transmembrane</keyword>
<dbReference type="EMBL" id="MU853223">
    <property type="protein sequence ID" value="KAK4128059.1"/>
    <property type="molecule type" value="Genomic_DNA"/>
</dbReference>
<name>A0AAN6U883_9PEZI</name>
<evidence type="ECO:0000256" key="1">
    <source>
        <dbReference type="SAM" id="Phobius"/>
    </source>
</evidence>
<keyword evidence="1" id="KW-1133">Transmembrane helix</keyword>
<proteinExistence type="predicted"/>
<reference evidence="2" key="1">
    <citation type="journal article" date="2023" name="Mol. Phylogenet. Evol.">
        <title>Genome-scale phylogeny and comparative genomics of the fungal order Sordariales.</title>
        <authorList>
            <person name="Hensen N."/>
            <person name="Bonometti L."/>
            <person name="Westerberg I."/>
            <person name="Brannstrom I.O."/>
            <person name="Guillou S."/>
            <person name="Cros-Aarteil S."/>
            <person name="Calhoun S."/>
            <person name="Haridas S."/>
            <person name="Kuo A."/>
            <person name="Mondo S."/>
            <person name="Pangilinan J."/>
            <person name="Riley R."/>
            <person name="LaButti K."/>
            <person name="Andreopoulos B."/>
            <person name="Lipzen A."/>
            <person name="Chen C."/>
            <person name="Yan M."/>
            <person name="Daum C."/>
            <person name="Ng V."/>
            <person name="Clum A."/>
            <person name="Steindorff A."/>
            <person name="Ohm R.A."/>
            <person name="Martin F."/>
            <person name="Silar P."/>
            <person name="Natvig D.O."/>
            <person name="Lalanne C."/>
            <person name="Gautier V."/>
            <person name="Ament-Velasquez S.L."/>
            <person name="Kruys A."/>
            <person name="Hutchinson M.I."/>
            <person name="Powell A.J."/>
            <person name="Barry K."/>
            <person name="Miller A.N."/>
            <person name="Grigoriev I.V."/>
            <person name="Debuchy R."/>
            <person name="Gladieux P."/>
            <person name="Hiltunen Thoren M."/>
            <person name="Johannesson H."/>
        </authorList>
    </citation>
    <scope>NUCLEOTIDE SEQUENCE</scope>
    <source>
        <strain evidence="2">CBS 731.68</strain>
    </source>
</reference>
<feature type="transmembrane region" description="Helical" evidence="1">
    <location>
        <begin position="247"/>
        <end position="266"/>
    </location>
</feature>
<keyword evidence="3" id="KW-1185">Reference proteome</keyword>
<dbReference type="Proteomes" id="UP001302602">
    <property type="component" value="Unassembled WGS sequence"/>
</dbReference>
<protein>
    <submittedName>
        <fullName evidence="2">Uncharacterized protein</fullName>
    </submittedName>
</protein>
<dbReference type="RefSeq" id="XP_062651830.1">
    <property type="nucleotide sequence ID" value="XM_062795856.1"/>
</dbReference>
<keyword evidence="1" id="KW-0472">Membrane</keyword>
<accession>A0AAN6U883</accession>
<organism evidence="2 3">
    <name type="scientific">Parathielavia appendiculata</name>
    <dbReference type="NCBI Taxonomy" id="2587402"/>
    <lineage>
        <taxon>Eukaryota</taxon>
        <taxon>Fungi</taxon>
        <taxon>Dikarya</taxon>
        <taxon>Ascomycota</taxon>
        <taxon>Pezizomycotina</taxon>
        <taxon>Sordariomycetes</taxon>
        <taxon>Sordariomycetidae</taxon>
        <taxon>Sordariales</taxon>
        <taxon>Chaetomiaceae</taxon>
        <taxon>Parathielavia</taxon>
    </lineage>
</organism>
<dbReference type="GeneID" id="87832624"/>
<feature type="transmembrane region" description="Helical" evidence="1">
    <location>
        <begin position="91"/>
        <end position="109"/>
    </location>
</feature>
<dbReference type="AlphaFoldDB" id="A0AAN6U883"/>
<evidence type="ECO:0000313" key="2">
    <source>
        <dbReference type="EMBL" id="KAK4128059.1"/>
    </source>
</evidence>